<evidence type="ECO:0000313" key="2">
    <source>
        <dbReference type="Proteomes" id="UP000070184"/>
    </source>
</evidence>
<keyword evidence="2" id="KW-1185">Reference proteome</keyword>
<evidence type="ECO:0000313" key="1">
    <source>
        <dbReference type="EMBL" id="KXA89767.1"/>
    </source>
</evidence>
<sequence>MKGSELSEKIIYEYVEGDVTTSGEEIPEIPVIWLRIRSTNRSAVSPALVDTGFDGGIYSNDRLPAVFEGEPPTGTATLHQSAGSVNCEIFLPEVGVVEKGGNEDTIELGDMPVYIPTRVDELAENIIVGRRILNRLNLFLEDGKRLEASKAGKLEG</sequence>
<comment type="caution">
    <text evidence="1">The sequence shown here is derived from an EMBL/GenBank/DDBJ whole genome shotgun (WGS) entry which is preliminary data.</text>
</comment>
<dbReference type="AlphaFoldDB" id="A0A133U6G4"/>
<accession>A0A133U6G4</accession>
<dbReference type="Proteomes" id="UP000070184">
    <property type="component" value="Unassembled WGS sequence"/>
</dbReference>
<organism evidence="1 2">
    <name type="scientific">candidate division MSBL1 archaeon SCGC-AAA259B11</name>
    <dbReference type="NCBI Taxonomy" id="1698260"/>
    <lineage>
        <taxon>Archaea</taxon>
        <taxon>Methanobacteriati</taxon>
        <taxon>Methanobacteriota</taxon>
        <taxon>candidate division MSBL1</taxon>
    </lineage>
</organism>
<gene>
    <name evidence="1" type="ORF">AKJ61_02200</name>
</gene>
<dbReference type="EMBL" id="LHXK01000023">
    <property type="protein sequence ID" value="KXA89767.1"/>
    <property type="molecule type" value="Genomic_DNA"/>
</dbReference>
<reference evidence="1 2" key="1">
    <citation type="journal article" date="2016" name="Sci. Rep.">
        <title>Metabolic traits of an uncultured archaeal lineage -MSBL1- from brine pools of the Red Sea.</title>
        <authorList>
            <person name="Mwirichia R."/>
            <person name="Alam I."/>
            <person name="Rashid M."/>
            <person name="Vinu M."/>
            <person name="Ba-Alawi W."/>
            <person name="Anthony Kamau A."/>
            <person name="Kamanda Ngugi D."/>
            <person name="Goker M."/>
            <person name="Klenk H.P."/>
            <person name="Bajic V."/>
            <person name="Stingl U."/>
        </authorList>
    </citation>
    <scope>NUCLEOTIDE SEQUENCE [LARGE SCALE GENOMIC DNA]</scope>
    <source>
        <strain evidence="1">SCGC-AAA259B11</strain>
    </source>
</reference>
<protein>
    <recommendedName>
        <fullName evidence="3">Peptidase A2 domain-containing protein</fullName>
    </recommendedName>
</protein>
<proteinExistence type="predicted"/>
<name>A0A133U6G4_9EURY</name>
<evidence type="ECO:0008006" key="3">
    <source>
        <dbReference type="Google" id="ProtNLM"/>
    </source>
</evidence>